<dbReference type="Gene3D" id="3.40.630.30">
    <property type="match status" value="1"/>
</dbReference>
<organism evidence="3 4">
    <name type="scientific">Neonectria ditissima</name>
    <dbReference type="NCBI Taxonomy" id="78410"/>
    <lineage>
        <taxon>Eukaryota</taxon>
        <taxon>Fungi</taxon>
        <taxon>Dikarya</taxon>
        <taxon>Ascomycota</taxon>
        <taxon>Pezizomycotina</taxon>
        <taxon>Sordariomycetes</taxon>
        <taxon>Hypocreomycetidae</taxon>
        <taxon>Hypocreales</taxon>
        <taxon>Nectriaceae</taxon>
        <taxon>Neonectria</taxon>
    </lineage>
</organism>
<dbReference type="OrthoDB" id="2020070at2759"/>
<dbReference type="EMBL" id="LKCW01000380">
    <property type="protein sequence ID" value="KPM34197.1"/>
    <property type="molecule type" value="Genomic_DNA"/>
</dbReference>
<reference evidence="3 4" key="1">
    <citation type="submission" date="2015-09" db="EMBL/GenBank/DDBJ databases">
        <title>Draft genome of a European isolate of the apple canker pathogen Neonectria ditissima.</title>
        <authorList>
            <person name="Gomez-Cortecero A."/>
            <person name="Harrison R.J."/>
            <person name="Armitage A.D."/>
        </authorList>
    </citation>
    <scope>NUCLEOTIDE SEQUENCE [LARGE SCALE GENOMIC DNA]</scope>
    <source>
        <strain evidence="3 4">R09/05</strain>
    </source>
</reference>
<evidence type="ECO:0000259" key="2">
    <source>
        <dbReference type="Pfam" id="PF22998"/>
    </source>
</evidence>
<accession>A0A0P7B3H6</accession>
<dbReference type="STRING" id="78410.A0A0P7B3H6"/>
<dbReference type="PANTHER" id="PTHR34815">
    <property type="entry name" value="LYSINE ACETYLTRANSFERASE"/>
    <property type="match status" value="1"/>
</dbReference>
<dbReference type="GO" id="GO:0016747">
    <property type="term" value="F:acyltransferase activity, transferring groups other than amino-acyl groups"/>
    <property type="evidence" value="ECO:0007669"/>
    <property type="project" value="InterPro"/>
</dbReference>
<dbReference type="Pfam" id="PF22998">
    <property type="entry name" value="GNAT_LYC1-like"/>
    <property type="match status" value="1"/>
</dbReference>
<proteinExistence type="predicted"/>
<name>A0A0P7B3H6_9HYPO</name>
<keyword evidence="4" id="KW-1185">Reference proteome</keyword>
<dbReference type="PANTHER" id="PTHR34815:SF4">
    <property type="entry name" value="N-ACETYLTRANSFERASE DOMAIN-CONTAINING PROTEIN"/>
    <property type="match status" value="1"/>
</dbReference>
<dbReference type="InterPro" id="IPR016181">
    <property type="entry name" value="Acyl_CoA_acyltransferase"/>
</dbReference>
<comment type="caution">
    <text evidence="3">The sequence shown here is derived from an EMBL/GenBank/DDBJ whole genome shotgun (WGS) entry which is preliminary data.</text>
</comment>
<dbReference type="Pfam" id="PF00583">
    <property type="entry name" value="Acetyltransf_1"/>
    <property type="match status" value="1"/>
</dbReference>
<evidence type="ECO:0000313" key="3">
    <source>
        <dbReference type="EMBL" id="KPM34197.1"/>
    </source>
</evidence>
<dbReference type="Proteomes" id="UP000050424">
    <property type="component" value="Unassembled WGS sequence"/>
</dbReference>
<feature type="domain" description="LYC1 C-terminal" evidence="2">
    <location>
        <begin position="174"/>
        <end position="363"/>
    </location>
</feature>
<dbReference type="AlphaFoldDB" id="A0A0P7B3H6"/>
<protein>
    <submittedName>
        <fullName evidence="3">Uncharacterized protein</fullName>
    </submittedName>
</protein>
<evidence type="ECO:0000259" key="1">
    <source>
        <dbReference type="Pfam" id="PF00583"/>
    </source>
</evidence>
<sequence length="364" mass="41298">MSSPETVTPESLVFERATQDEQVTEHFNQNSQVQAAPLPLSVYMVIQHKLASTAASRGNTAYWVLRLPDNPEALISSCTTYMRDAIITTGQGTRNTKAVVITDIFTHPEYRMRGMAKMLLTKLRDQMDRDGFGNADFSVVYGDAHTGLLQGLGWQSPPVTQLRISLGQFKIEERKDVPGAEFLGYMEIPSLISKDVNTSKLRLSGYRDQKTHVQILPTDELLRWHQIRSRLYSQHMSRGKTALETHGARSHIGQPAWMWWVHDYRARKLRIVRIYVARLKGLEDGVRALLEAAVVEASLCGLHEVVIWQPREQVVQAAKQLSEAYGQGMSALQGERLEMMPCLRWRGGEGRDVVLEELEYYAWS</sequence>
<dbReference type="InterPro" id="IPR000182">
    <property type="entry name" value="GNAT_dom"/>
</dbReference>
<feature type="domain" description="N-acetyltransferase" evidence="1">
    <location>
        <begin position="59"/>
        <end position="132"/>
    </location>
</feature>
<dbReference type="SUPFAM" id="SSF55729">
    <property type="entry name" value="Acyl-CoA N-acyltransferases (Nat)"/>
    <property type="match status" value="2"/>
</dbReference>
<evidence type="ECO:0000313" key="4">
    <source>
        <dbReference type="Proteomes" id="UP000050424"/>
    </source>
</evidence>
<dbReference type="InterPro" id="IPR053013">
    <property type="entry name" value="LAT"/>
</dbReference>
<gene>
    <name evidence="3" type="ORF">AK830_g12374</name>
</gene>
<dbReference type="InterPro" id="IPR055100">
    <property type="entry name" value="GNAT_LYC1-like"/>
</dbReference>